<evidence type="ECO:0000313" key="2">
    <source>
        <dbReference type="EMBL" id="MEQ3552850.1"/>
    </source>
</evidence>
<sequence>MNGTRLLLTRHSQAHCNVDGVSGGPRGCTGLTPHGRTEATLLAHRLAHLHTATPIAAVYASPLRRVRETADLIEYALGMPAITVDGLREPDYGTADGLPWTPVVSRFAAIPAHHPRPADRRGAETWEQHYDRAAAALQSLLARHRGESIAVIAHGGTVTAAAHLFLDLPATARAQVLFTAHNASITTWEQQPLSWTRPDAGQRWALIGHNDTAHLASPQVPAASVHADSNSPFIRPRCSSHLGGGDTPRV</sequence>
<comment type="caution">
    <text evidence="2">The sequence shown here is derived from an EMBL/GenBank/DDBJ whole genome shotgun (WGS) entry which is preliminary data.</text>
</comment>
<keyword evidence="3" id="KW-1185">Reference proteome</keyword>
<dbReference type="InterPro" id="IPR050275">
    <property type="entry name" value="PGM_Phosphatase"/>
</dbReference>
<feature type="region of interest" description="Disordered" evidence="1">
    <location>
        <begin position="219"/>
        <end position="250"/>
    </location>
</feature>
<dbReference type="EMBL" id="JBEDNQ010000008">
    <property type="protein sequence ID" value="MEQ3552850.1"/>
    <property type="molecule type" value="Genomic_DNA"/>
</dbReference>
<dbReference type="EC" id="3.1.3.-" evidence="2"/>
<proteinExistence type="predicted"/>
<evidence type="ECO:0000256" key="1">
    <source>
        <dbReference type="SAM" id="MobiDB-lite"/>
    </source>
</evidence>
<accession>A0ABV1KEF7</accession>
<dbReference type="Proteomes" id="UP001494902">
    <property type="component" value="Unassembled WGS sequence"/>
</dbReference>
<dbReference type="RefSeq" id="WP_349299915.1">
    <property type="nucleotide sequence ID" value="NZ_JBEDNQ010000008.1"/>
</dbReference>
<evidence type="ECO:0000313" key="3">
    <source>
        <dbReference type="Proteomes" id="UP001494902"/>
    </source>
</evidence>
<keyword evidence="2" id="KW-0378">Hydrolase</keyword>
<gene>
    <name evidence="2" type="ORF">WIS52_20475</name>
</gene>
<dbReference type="SUPFAM" id="SSF53254">
    <property type="entry name" value="Phosphoglycerate mutase-like"/>
    <property type="match status" value="1"/>
</dbReference>
<dbReference type="CDD" id="cd07067">
    <property type="entry name" value="HP_PGM_like"/>
    <property type="match status" value="1"/>
</dbReference>
<dbReference type="Pfam" id="PF00300">
    <property type="entry name" value="His_Phos_1"/>
    <property type="match status" value="1"/>
</dbReference>
<organism evidence="2 3">
    <name type="scientific">Pseudonocardia nematodicida</name>
    <dbReference type="NCBI Taxonomy" id="1206997"/>
    <lineage>
        <taxon>Bacteria</taxon>
        <taxon>Bacillati</taxon>
        <taxon>Actinomycetota</taxon>
        <taxon>Actinomycetes</taxon>
        <taxon>Pseudonocardiales</taxon>
        <taxon>Pseudonocardiaceae</taxon>
        <taxon>Pseudonocardia</taxon>
    </lineage>
</organism>
<dbReference type="Gene3D" id="3.40.50.1240">
    <property type="entry name" value="Phosphoglycerate mutase-like"/>
    <property type="match status" value="1"/>
</dbReference>
<reference evidence="2 3" key="1">
    <citation type="submission" date="2024-03" db="EMBL/GenBank/DDBJ databases">
        <title>Draft genome sequence of Pseudonocardia nematodicida JCM 31783.</title>
        <authorList>
            <person name="Butdee W."/>
            <person name="Duangmal K."/>
        </authorList>
    </citation>
    <scope>NUCLEOTIDE SEQUENCE [LARGE SCALE GENOMIC DNA]</scope>
    <source>
        <strain evidence="2 3">JCM 31783</strain>
    </source>
</reference>
<dbReference type="GO" id="GO:0016787">
    <property type="term" value="F:hydrolase activity"/>
    <property type="evidence" value="ECO:0007669"/>
    <property type="project" value="UniProtKB-KW"/>
</dbReference>
<dbReference type="PANTHER" id="PTHR48100">
    <property type="entry name" value="BROAD-SPECIFICITY PHOSPHATASE YOR283W-RELATED"/>
    <property type="match status" value="1"/>
</dbReference>
<name>A0ABV1KEF7_9PSEU</name>
<dbReference type="InterPro" id="IPR013078">
    <property type="entry name" value="His_Pase_superF_clade-1"/>
</dbReference>
<protein>
    <submittedName>
        <fullName evidence="2">Histidine phosphatase family protein</fullName>
        <ecNumber evidence="2">3.1.3.-</ecNumber>
    </submittedName>
</protein>
<dbReference type="InterPro" id="IPR029033">
    <property type="entry name" value="His_PPase_superfam"/>
</dbReference>
<dbReference type="SMART" id="SM00855">
    <property type="entry name" value="PGAM"/>
    <property type="match status" value="1"/>
</dbReference>
<dbReference type="PANTHER" id="PTHR48100:SF44">
    <property type="entry name" value="PHOSPHATASE C1620.13-RELATED"/>
    <property type="match status" value="1"/>
</dbReference>